<keyword evidence="5" id="KW-1185">Reference proteome</keyword>
<reference evidence="4" key="1">
    <citation type="submission" date="2022-07" db="EMBL/GenBank/DDBJ databases">
        <title>Marinobacter iranensis a new bacterium isolate from a hipersaline lake in Iran.</title>
        <authorList>
            <person name="Mohammad A.M.A."/>
            <person name="Cristina S.-P."/>
            <person name="Antonio V."/>
        </authorList>
    </citation>
    <scope>NUCLEOTIDE SEQUENCE</scope>
    <source>
        <strain evidence="4">71-i</strain>
    </source>
</reference>
<sequence>LALADIVKLSDEDLDWFGETGSLGDVAARWLGLGPSLMVVTQGAKGVVAFSRKHVVSVPAEPVKVVDTVGAGDTINAGIL</sequence>
<keyword evidence="1" id="KW-0808">Transferase</keyword>
<dbReference type="Gene3D" id="3.40.1190.20">
    <property type="match status" value="1"/>
</dbReference>
<dbReference type="SUPFAM" id="SSF53613">
    <property type="entry name" value="Ribokinase-like"/>
    <property type="match status" value="1"/>
</dbReference>
<feature type="non-terminal residue" evidence="4">
    <location>
        <position position="80"/>
    </location>
</feature>
<dbReference type="EMBL" id="JANCMW010000377">
    <property type="protein sequence ID" value="MDF0753055.1"/>
    <property type="molecule type" value="Genomic_DNA"/>
</dbReference>
<dbReference type="Pfam" id="PF00294">
    <property type="entry name" value="PfkB"/>
    <property type="match status" value="1"/>
</dbReference>
<gene>
    <name evidence="4" type="ORF">NLU14_22770</name>
</gene>
<protein>
    <submittedName>
        <fullName evidence="4">PfkB family carbohydrate kinase</fullName>
    </submittedName>
</protein>
<dbReference type="InterPro" id="IPR002173">
    <property type="entry name" value="Carboh/pur_kinase_PfkB_CS"/>
</dbReference>
<feature type="non-terminal residue" evidence="4">
    <location>
        <position position="1"/>
    </location>
</feature>
<comment type="caution">
    <text evidence="4">The sequence shown here is derived from an EMBL/GenBank/DDBJ whole genome shotgun (WGS) entry which is preliminary data.</text>
</comment>
<keyword evidence="2 4" id="KW-0418">Kinase</keyword>
<dbReference type="Proteomes" id="UP001143391">
    <property type="component" value="Unassembled WGS sequence"/>
</dbReference>
<dbReference type="GO" id="GO:0016301">
    <property type="term" value="F:kinase activity"/>
    <property type="evidence" value="ECO:0007669"/>
    <property type="project" value="UniProtKB-KW"/>
</dbReference>
<dbReference type="InterPro" id="IPR011611">
    <property type="entry name" value="PfkB_dom"/>
</dbReference>
<evidence type="ECO:0000256" key="1">
    <source>
        <dbReference type="ARBA" id="ARBA00022679"/>
    </source>
</evidence>
<evidence type="ECO:0000256" key="2">
    <source>
        <dbReference type="ARBA" id="ARBA00022777"/>
    </source>
</evidence>
<proteinExistence type="predicted"/>
<evidence type="ECO:0000313" key="4">
    <source>
        <dbReference type="EMBL" id="MDF0753055.1"/>
    </source>
</evidence>
<feature type="domain" description="Carbohydrate kinase PfkB" evidence="3">
    <location>
        <begin position="1"/>
        <end position="80"/>
    </location>
</feature>
<organism evidence="4 5">
    <name type="scientific">Marinobacter iranensis</name>
    <dbReference type="NCBI Taxonomy" id="2962607"/>
    <lineage>
        <taxon>Bacteria</taxon>
        <taxon>Pseudomonadati</taxon>
        <taxon>Pseudomonadota</taxon>
        <taxon>Gammaproteobacteria</taxon>
        <taxon>Pseudomonadales</taxon>
        <taxon>Marinobacteraceae</taxon>
        <taxon>Marinobacter</taxon>
    </lineage>
</organism>
<dbReference type="PROSITE" id="PS00584">
    <property type="entry name" value="PFKB_KINASES_2"/>
    <property type="match status" value="1"/>
</dbReference>
<evidence type="ECO:0000259" key="3">
    <source>
        <dbReference type="Pfam" id="PF00294"/>
    </source>
</evidence>
<evidence type="ECO:0000313" key="5">
    <source>
        <dbReference type="Proteomes" id="UP001143391"/>
    </source>
</evidence>
<accession>A0ABT5YJ53</accession>
<name>A0ABT5YJ53_9GAMM</name>
<dbReference type="InterPro" id="IPR029056">
    <property type="entry name" value="Ribokinase-like"/>
</dbReference>
<dbReference type="RefSeq" id="WP_275710890.1">
    <property type="nucleotide sequence ID" value="NZ_JANCMW010000377.1"/>
</dbReference>